<dbReference type="RefSeq" id="WP_006194714.1">
    <property type="nucleotide sequence ID" value="NZ_JAYGHK010000030.1"/>
</dbReference>
<organism evidence="2 3">
    <name type="scientific">Nodularia spumigena UHCC 0060</name>
    <dbReference type="NCBI Taxonomy" id="3110300"/>
    <lineage>
        <taxon>Bacteria</taxon>
        <taxon>Bacillati</taxon>
        <taxon>Cyanobacteriota</taxon>
        <taxon>Cyanophyceae</taxon>
        <taxon>Nostocales</taxon>
        <taxon>Nodulariaceae</taxon>
        <taxon>Nodularia</taxon>
    </lineage>
</organism>
<sequence>MTQSTPKRSLRRGRIFPELTSTPEERARRKAEDEVVYRRCRAVFDRVCPELITEHYGWYIAIDPNSGDYFVDQDKEQAHKKALQKYPDAIHYVFGLNETGTTGTI</sequence>
<accession>A0ABU5UR91</accession>
<dbReference type="Proteomes" id="UP001303285">
    <property type="component" value="Unassembled WGS sequence"/>
</dbReference>
<gene>
    <name evidence="2" type="ORF">VB695_11215</name>
</gene>
<dbReference type="EMBL" id="JAYGHK010000030">
    <property type="protein sequence ID" value="MEA5608632.1"/>
    <property type="molecule type" value="Genomic_DNA"/>
</dbReference>
<evidence type="ECO:0000313" key="3">
    <source>
        <dbReference type="Proteomes" id="UP001303285"/>
    </source>
</evidence>
<comment type="caution">
    <text evidence="2">The sequence shown here is derived from an EMBL/GenBank/DDBJ whole genome shotgun (WGS) entry which is preliminary data.</text>
</comment>
<reference evidence="2 3" key="1">
    <citation type="submission" date="2023-12" db="EMBL/GenBank/DDBJ databases">
        <title>Baltic Sea Cyanobacteria.</title>
        <authorList>
            <person name="Delbaje E."/>
            <person name="Fewer D.P."/>
            <person name="Shishido T.K."/>
        </authorList>
    </citation>
    <scope>NUCLEOTIDE SEQUENCE [LARGE SCALE GENOMIC DNA]</scope>
    <source>
        <strain evidence="2 3">UHCC 0060</strain>
    </source>
</reference>
<evidence type="ECO:0000256" key="1">
    <source>
        <dbReference type="SAM" id="MobiDB-lite"/>
    </source>
</evidence>
<name>A0ABU5UR91_NODSP</name>
<proteinExistence type="predicted"/>
<protein>
    <submittedName>
        <fullName evidence="2">Uncharacterized protein</fullName>
    </submittedName>
</protein>
<feature type="region of interest" description="Disordered" evidence="1">
    <location>
        <begin position="1"/>
        <end position="31"/>
    </location>
</feature>
<evidence type="ECO:0000313" key="2">
    <source>
        <dbReference type="EMBL" id="MEA5608632.1"/>
    </source>
</evidence>
<keyword evidence="3" id="KW-1185">Reference proteome</keyword>